<dbReference type="EMBL" id="KX557272">
    <property type="protein sequence ID" value="AOE43807.1"/>
    <property type="molecule type" value="Genomic_DNA"/>
</dbReference>
<accession>A0A1B3AYJ7</accession>
<feature type="region of interest" description="Disordered" evidence="1">
    <location>
        <begin position="1"/>
        <end position="21"/>
    </location>
</feature>
<evidence type="ECO:0000313" key="4">
    <source>
        <dbReference type="Proteomes" id="UP000202170"/>
    </source>
</evidence>
<sequence>MSTLTGEEVRQTSSTGAQKGQKIQRVDLLPVGPLLKVAEHYGRGAEKYAERNWEAGYDWSLSYQSMMRHALQFWAGEDIDEEIGTPHLAAVIFHALALLEFMETHREFDNRPSVKSKKSAGAMPKVATSGLWDTPGRAPGNVVCLVDEYGWHWRRIDGRWYHAATKKIAPGHPEFWDMSSWTPAGDLEDHMWAYRKPFRAVGIAEGLTP</sequence>
<protein>
    <recommendedName>
        <fullName evidence="2">dATP/dGTP diphosphohydrolase N-terminal domain-containing protein</fullName>
    </recommendedName>
</protein>
<evidence type="ECO:0000259" key="2">
    <source>
        <dbReference type="Pfam" id="PF18909"/>
    </source>
</evidence>
<dbReference type="InterPro" id="IPR044038">
    <property type="entry name" value="dATP/dGTP_diPOhydrolase_N"/>
</dbReference>
<reference evidence="4" key="1">
    <citation type="submission" date="2016-07" db="EMBL/GenBank/DDBJ databases">
        <authorList>
            <person name="Florea S."/>
            <person name="Webb J.S."/>
            <person name="Jaromczyk J."/>
            <person name="Schardl C.L."/>
        </authorList>
    </citation>
    <scope>NUCLEOTIDE SEQUENCE [LARGE SCALE GENOMIC DNA]</scope>
</reference>
<dbReference type="RefSeq" id="YP_009287586.1">
    <property type="nucleotide sequence ID" value="NC_031074.1"/>
</dbReference>
<feature type="compositionally biased region" description="Polar residues" evidence="1">
    <location>
        <begin position="1"/>
        <end position="18"/>
    </location>
</feature>
<feature type="domain" description="dATP/dGTP diphosphohydrolase N-terminal" evidence="2">
    <location>
        <begin position="14"/>
        <end position="111"/>
    </location>
</feature>
<dbReference type="KEGG" id="vg:29080382"/>
<dbReference type="Pfam" id="PF18909">
    <property type="entry name" value="dGTP_diPhyd_N"/>
    <property type="match status" value="1"/>
</dbReference>
<organism evidence="3 4">
    <name type="scientific">Gordonia phage Bantam</name>
    <dbReference type="NCBI Taxonomy" id="1887641"/>
    <lineage>
        <taxon>Viruses</taxon>
        <taxon>Duplodnaviria</taxon>
        <taxon>Heunggongvirae</taxon>
        <taxon>Uroviricota</taxon>
        <taxon>Caudoviricetes</taxon>
        <taxon>Bantamvirus</taxon>
        <taxon>Bantamvirus bantam</taxon>
    </lineage>
</organism>
<evidence type="ECO:0000313" key="3">
    <source>
        <dbReference type="EMBL" id="AOE43807.1"/>
    </source>
</evidence>
<keyword evidence="4" id="KW-1185">Reference proteome</keyword>
<gene>
    <name evidence="3" type="primary">118</name>
    <name evidence="3" type="ORF">SEA_BANTAM_118</name>
</gene>
<dbReference type="OrthoDB" id="7919at10239"/>
<name>A0A1B3AYJ7_9CAUD</name>
<evidence type="ECO:0000256" key="1">
    <source>
        <dbReference type="SAM" id="MobiDB-lite"/>
    </source>
</evidence>
<dbReference type="GeneID" id="29080382"/>
<proteinExistence type="predicted"/>
<dbReference type="Proteomes" id="UP000202170">
    <property type="component" value="Segment"/>
</dbReference>